<keyword evidence="1" id="KW-1133">Transmembrane helix</keyword>
<dbReference type="EMBL" id="GBXM01064209">
    <property type="protein sequence ID" value="JAH44368.1"/>
    <property type="molecule type" value="Transcribed_RNA"/>
</dbReference>
<keyword evidence="1" id="KW-0812">Transmembrane</keyword>
<evidence type="ECO:0000256" key="1">
    <source>
        <dbReference type="SAM" id="Phobius"/>
    </source>
</evidence>
<reference evidence="2" key="2">
    <citation type="journal article" date="2015" name="Fish Shellfish Immunol.">
        <title>Early steps in the European eel (Anguilla anguilla)-Vibrio vulnificus interaction in the gills: Role of the RtxA13 toxin.</title>
        <authorList>
            <person name="Callol A."/>
            <person name="Pajuelo D."/>
            <person name="Ebbesson L."/>
            <person name="Teles M."/>
            <person name="MacKenzie S."/>
            <person name="Amaro C."/>
        </authorList>
    </citation>
    <scope>NUCLEOTIDE SEQUENCE</scope>
</reference>
<proteinExistence type="predicted"/>
<organism evidence="2">
    <name type="scientific">Anguilla anguilla</name>
    <name type="common">European freshwater eel</name>
    <name type="synonym">Muraena anguilla</name>
    <dbReference type="NCBI Taxonomy" id="7936"/>
    <lineage>
        <taxon>Eukaryota</taxon>
        <taxon>Metazoa</taxon>
        <taxon>Chordata</taxon>
        <taxon>Craniata</taxon>
        <taxon>Vertebrata</taxon>
        <taxon>Euteleostomi</taxon>
        <taxon>Actinopterygii</taxon>
        <taxon>Neopterygii</taxon>
        <taxon>Teleostei</taxon>
        <taxon>Anguilliformes</taxon>
        <taxon>Anguillidae</taxon>
        <taxon>Anguilla</taxon>
    </lineage>
</organism>
<reference evidence="2" key="1">
    <citation type="submission" date="2014-11" db="EMBL/GenBank/DDBJ databases">
        <authorList>
            <person name="Amaro Gonzalez C."/>
        </authorList>
    </citation>
    <scope>NUCLEOTIDE SEQUENCE</scope>
</reference>
<protein>
    <submittedName>
        <fullName evidence="2">Uncharacterized protein</fullName>
    </submittedName>
</protein>
<evidence type="ECO:0000313" key="2">
    <source>
        <dbReference type="EMBL" id="JAH44368.1"/>
    </source>
</evidence>
<dbReference type="AlphaFoldDB" id="A0A0E9SV21"/>
<name>A0A0E9SV21_ANGAN</name>
<sequence>MRSLGKAIPTIITFEGFFTCMNYLVLT</sequence>
<feature type="transmembrane region" description="Helical" evidence="1">
    <location>
        <begin position="7"/>
        <end position="26"/>
    </location>
</feature>
<keyword evidence="1" id="KW-0472">Membrane</keyword>
<accession>A0A0E9SV21</accession>